<name>A3U4C9_CROAH</name>
<dbReference type="eggNOG" id="COG0244">
    <property type="taxonomic scope" value="Bacteria"/>
</dbReference>
<evidence type="ECO:0000256" key="1">
    <source>
        <dbReference type="ARBA" id="ARBA00002633"/>
    </source>
</evidence>
<evidence type="ECO:0000256" key="3">
    <source>
        <dbReference type="ARBA" id="ARBA00022980"/>
    </source>
</evidence>
<evidence type="ECO:0000256" key="2">
    <source>
        <dbReference type="ARBA" id="ARBA00008889"/>
    </source>
</evidence>
<evidence type="ECO:0000313" key="7">
    <source>
        <dbReference type="EMBL" id="EAP87096.1"/>
    </source>
</evidence>
<dbReference type="AlphaFoldDB" id="A3U4C9"/>
<reference evidence="7 8" key="1">
    <citation type="journal article" date="2010" name="J. Bacteriol.">
        <title>The complete genome sequence of Croceibacter atlanticus HTCC2559T.</title>
        <authorList>
            <person name="Oh H.M."/>
            <person name="Kang I."/>
            <person name="Ferriera S."/>
            <person name="Giovannoni S.J."/>
            <person name="Cho J.C."/>
        </authorList>
    </citation>
    <scope>NUCLEOTIDE SEQUENCE [LARGE SCALE GENOMIC DNA]</scope>
    <source>
        <strain evidence="8">ATCC BAA-628 / HTCC2559 / KCTC 12090</strain>
    </source>
</reference>
<keyword evidence="6" id="KW-0694">RNA-binding</keyword>
<dbReference type="GO" id="GO:0070180">
    <property type="term" value="F:large ribosomal subunit rRNA binding"/>
    <property type="evidence" value="ECO:0007669"/>
    <property type="project" value="UniProtKB-UniRule"/>
</dbReference>
<keyword evidence="3 6" id="KW-0689">Ribosomal protein</keyword>
<dbReference type="InterPro" id="IPR043141">
    <property type="entry name" value="Ribosomal_uL10-like_sf"/>
</dbReference>
<dbReference type="GO" id="GO:0005840">
    <property type="term" value="C:ribosome"/>
    <property type="evidence" value="ECO:0007669"/>
    <property type="project" value="UniProtKB-KW"/>
</dbReference>
<dbReference type="EMBL" id="CP002046">
    <property type="protein sequence ID" value="EAP87096.1"/>
    <property type="molecule type" value="Genomic_DNA"/>
</dbReference>
<dbReference type="HAMAP" id="MF_00362">
    <property type="entry name" value="Ribosomal_uL10"/>
    <property type="match status" value="1"/>
</dbReference>
<dbReference type="SUPFAM" id="SSF160369">
    <property type="entry name" value="Ribosomal protein L10-like"/>
    <property type="match status" value="1"/>
</dbReference>
<comment type="similarity">
    <text evidence="2 6">Belongs to the universal ribosomal protein uL10 family.</text>
</comment>
<dbReference type="STRING" id="216432.CA2559_00035"/>
<comment type="function">
    <text evidence="1 6">Forms part of the ribosomal stalk, playing a central role in the interaction of the ribosome with GTP-bound translation factors.</text>
</comment>
<keyword evidence="8" id="KW-1185">Reference proteome</keyword>
<evidence type="ECO:0000256" key="6">
    <source>
        <dbReference type="HAMAP-Rule" id="MF_00362"/>
    </source>
</evidence>
<dbReference type="Pfam" id="PF00466">
    <property type="entry name" value="Ribosomal_L10"/>
    <property type="match status" value="1"/>
</dbReference>
<keyword evidence="6" id="KW-0699">rRNA-binding</keyword>
<dbReference type="NCBIfam" id="NF000955">
    <property type="entry name" value="PRK00099.1-1"/>
    <property type="match status" value="1"/>
</dbReference>
<dbReference type="HOGENOM" id="CLU_092227_3_0_10"/>
<protein>
    <recommendedName>
        <fullName evidence="5 6">Large ribosomal subunit protein uL10</fullName>
    </recommendedName>
</protein>
<dbReference type="InterPro" id="IPR047865">
    <property type="entry name" value="Ribosomal_uL10_bac_type"/>
</dbReference>
<keyword evidence="4 6" id="KW-0687">Ribonucleoprotein</keyword>
<dbReference type="GO" id="GO:0006412">
    <property type="term" value="P:translation"/>
    <property type="evidence" value="ECO:0007669"/>
    <property type="project" value="UniProtKB-UniRule"/>
</dbReference>
<dbReference type="InterPro" id="IPR022973">
    <property type="entry name" value="Ribosomal_uL10_bac"/>
</dbReference>
<dbReference type="CDD" id="cd05797">
    <property type="entry name" value="Ribosomal_L10"/>
    <property type="match status" value="1"/>
</dbReference>
<dbReference type="PANTHER" id="PTHR11560">
    <property type="entry name" value="39S RIBOSOMAL PROTEIN L10, MITOCHONDRIAL"/>
    <property type="match status" value="1"/>
</dbReference>
<comment type="subunit">
    <text evidence="6">Part of the ribosomal stalk of the 50S ribosomal subunit. The N-terminus interacts with L11 and the large rRNA to form the base of the stalk. The C-terminus forms an elongated spine to which L12 dimers bind in a sequential fashion forming a multimeric L10(L12)X complex.</text>
</comment>
<sequence>MAMTREQKGQVIKDLTAQLNDNSIIYLADISTLNAGSTSDLRRACFKANVKLNVVKNTLLAKAMENTEKDFGGLSEVLKGNTSIMISETGNAPAKVIQEFRKKTKGEKPLLKGAFIEEAVFVGDDKLETLVNIKSKEEVIGDIIGLLQSPAKNVISALKSSGGKLAGILKTLSEKEG</sequence>
<proteinExistence type="inferred from homology"/>
<dbReference type="KEGG" id="cat:CA2559_00035"/>
<evidence type="ECO:0000256" key="5">
    <source>
        <dbReference type="ARBA" id="ARBA00035202"/>
    </source>
</evidence>
<evidence type="ECO:0000313" key="8">
    <source>
        <dbReference type="Proteomes" id="UP000002297"/>
    </source>
</evidence>
<dbReference type="GO" id="GO:1990904">
    <property type="term" value="C:ribonucleoprotein complex"/>
    <property type="evidence" value="ECO:0007669"/>
    <property type="project" value="UniProtKB-KW"/>
</dbReference>
<dbReference type="InterPro" id="IPR001790">
    <property type="entry name" value="Ribosomal_uL10"/>
</dbReference>
<evidence type="ECO:0000256" key="4">
    <source>
        <dbReference type="ARBA" id="ARBA00023274"/>
    </source>
</evidence>
<dbReference type="Proteomes" id="UP000002297">
    <property type="component" value="Chromosome"/>
</dbReference>
<accession>A3U4C9</accession>
<dbReference type="Gene3D" id="3.30.70.1730">
    <property type="match status" value="1"/>
</dbReference>
<organism evidence="7 8">
    <name type="scientific">Croceibacter atlanticus (strain ATCC BAA-628 / JCM 21780 / CIP 108009 / IAM 15332 / KCTC 12090 / HTCC2559)</name>
    <dbReference type="NCBI Taxonomy" id="216432"/>
    <lineage>
        <taxon>Bacteria</taxon>
        <taxon>Pseudomonadati</taxon>
        <taxon>Bacteroidota</taxon>
        <taxon>Flavobacteriia</taxon>
        <taxon>Flavobacteriales</taxon>
        <taxon>Flavobacteriaceae</taxon>
        <taxon>Croceibacter</taxon>
    </lineage>
</organism>
<gene>
    <name evidence="6" type="primary">rplJ</name>
    <name evidence="7" type="ordered locus">CA2559_00035</name>
</gene>